<dbReference type="GO" id="GO:0046872">
    <property type="term" value="F:metal ion binding"/>
    <property type="evidence" value="ECO:0007669"/>
    <property type="project" value="UniProtKB-KW"/>
</dbReference>
<dbReference type="AlphaFoldDB" id="A0A0N8PSZ3"/>
<evidence type="ECO:0000256" key="2">
    <source>
        <dbReference type="ARBA" id="ARBA00022723"/>
    </source>
</evidence>
<keyword evidence="5" id="KW-1185">Reference proteome</keyword>
<evidence type="ECO:0000313" key="5">
    <source>
        <dbReference type="Proteomes" id="UP000050509"/>
    </source>
</evidence>
<dbReference type="EMBL" id="LJCR01000117">
    <property type="protein sequence ID" value="KPV54085.1"/>
    <property type="molecule type" value="Genomic_DNA"/>
</dbReference>
<sequence length="160" mass="18144">MLRPSDPADQTSFYSGKNKRHTVKNVLLIHALIILFLSDTFEGSVHDKAITDLTPYPLQEGSELVDDLGFLGYELAGVTHIRPFKKPKGGKLSAEQKAHNRLVAQRRIVAEHVIRSVKRCRMVKDTIRLWKDGLKDMVMEVSCGLHNFRVRTTPWPSSHS</sequence>
<name>A0A0N8PSZ3_9CHLR</name>
<comment type="caution">
    <text evidence="4">The sequence shown here is derived from an EMBL/GenBank/DDBJ whole genome shotgun (WGS) entry which is preliminary data.</text>
</comment>
<reference evidence="4 5" key="1">
    <citation type="submission" date="2015-09" db="EMBL/GenBank/DDBJ databases">
        <title>Draft genome sequence of Kouleothrix aurantiaca JCM 19913.</title>
        <authorList>
            <person name="Hemp J."/>
        </authorList>
    </citation>
    <scope>NUCLEOTIDE SEQUENCE [LARGE SCALE GENOMIC DNA]</scope>
    <source>
        <strain evidence="4 5">COM-B</strain>
    </source>
</reference>
<comment type="cofactor">
    <cofactor evidence="1">
        <name>a divalent metal cation</name>
        <dbReference type="ChEBI" id="CHEBI:60240"/>
    </cofactor>
</comment>
<evidence type="ECO:0000256" key="1">
    <source>
        <dbReference type="ARBA" id="ARBA00001968"/>
    </source>
</evidence>
<dbReference type="PANTHER" id="PTHR23080">
    <property type="entry name" value="THAP DOMAIN PROTEIN"/>
    <property type="match status" value="1"/>
</dbReference>
<proteinExistence type="predicted"/>
<gene>
    <name evidence="4" type="ORF">SE17_05885</name>
</gene>
<dbReference type="Proteomes" id="UP000050509">
    <property type="component" value="Unassembled WGS sequence"/>
</dbReference>
<organism evidence="4 5">
    <name type="scientific">Kouleothrix aurantiaca</name>
    <dbReference type="NCBI Taxonomy" id="186479"/>
    <lineage>
        <taxon>Bacteria</taxon>
        <taxon>Bacillati</taxon>
        <taxon>Chloroflexota</taxon>
        <taxon>Chloroflexia</taxon>
        <taxon>Chloroflexales</taxon>
        <taxon>Roseiflexineae</taxon>
        <taxon>Roseiflexaceae</taxon>
        <taxon>Kouleothrix</taxon>
    </lineage>
</organism>
<feature type="domain" description="DDE Tnp4" evidence="3">
    <location>
        <begin position="3"/>
        <end position="147"/>
    </location>
</feature>
<protein>
    <recommendedName>
        <fullName evidence="3">DDE Tnp4 domain-containing protein</fullName>
    </recommendedName>
</protein>
<dbReference type="Pfam" id="PF13359">
    <property type="entry name" value="DDE_Tnp_4"/>
    <property type="match status" value="1"/>
</dbReference>
<dbReference type="InterPro" id="IPR027806">
    <property type="entry name" value="HARBI1_dom"/>
</dbReference>
<evidence type="ECO:0000259" key="3">
    <source>
        <dbReference type="Pfam" id="PF13359"/>
    </source>
</evidence>
<accession>A0A0N8PSZ3</accession>
<keyword evidence="2" id="KW-0479">Metal-binding</keyword>
<evidence type="ECO:0000313" key="4">
    <source>
        <dbReference type="EMBL" id="KPV54085.1"/>
    </source>
</evidence>